<evidence type="ECO:0000313" key="2">
    <source>
        <dbReference type="EMBL" id="AAG08797.1"/>
    </source>
</evidence>
<dbReference type="RefSeq" id="WP_010895704.1">
    <property type="nucleotide sequence ID" value="NC_002516.2"/>
</dbReference>
<dbReference type="GeneID" id="880071"/>
<keyword evidence="1" id="KW-1133">Transmembrane helix</keyword>
<evidence type="ECO:0000256" key="1">
    <source>
        <dbReference type="SAM" id="Phobius"/>
    </source>
</evidence>
<dbReference type="PseudoCAP" id="PA5412"/>
<gene>
    <name evidence="2" type="ordered locus">PA5412</name>
</gene>
<dbReference type="OrthoDB" id="9176965at2"/>
<dbReference type="PIR" id="H82970">
    <property type="entry name" value="H82970"/>
</dbReference>
<reference evidence="2 3" key="1">
    <citation type="journal article" date="2000" name="Nature">
        <title>Complete genome sequence of Pseudomonas aeruginosa PAO1, an opportunistic pathogen.</title>
        <authorList>
            <person name="Stover C.K."/>
            <person name="Pham X.Q."/>
            <person name="Erwin A.L."/>
            <person name="Mizoguchi S.D."/>
            <person name="Warrener P."/>
            <person name="Hickey M.J."/>
            <person name="Brinkman F.S."/>
            <person name="Hufnagle W.O."/>
            <person name="Kowalik D.J."/>
            <person name="Lagrou M."/>
            <person name="Garber R.L."/>
            <person name="Goltry L."/>
            <person name="Tolentino E."/>
            <person name="Westbrock-Wadman S."/>
            <person name="Yuan Y."/>
            <person name="Brody L.L."/>
            <person name="Coulter S.N."/>
            <person name="Folger K.R."/>
            <person name="Kas A."/>
            <person name="Larbig K."/>
            <person name="Lim R."/>
            <person name="Smith K."/>
            <person name="Spencer D."/>
            <person name="Wong G.K."/>
            <person name="Wu Z."/>
            <person name="Paulsen I.T."/>
            <person name="Reizer J."/>
            <person name="Saier M.H."/>
            <person name="Hancock R.E."/>
            <person name="Lory S."/>
            <person name="Olson M.V."/>
        </authorList>
    </citation>
    <scope>NUCLEOTIDE SEQUENCE [LARGE SCALE GENOMIC DNA]</scope>
    <source>
        <strain evidence="3">ATCC 15692 / DSM 22644 / CIP 104116 / JCM 14847 / LMG 12228 / 1C / PRS 101 / PAO1</strain>
    </source>
</reference>
<dbReference type="InParanoid" id="Q9HTF2"/>
<dbReference type="PaxDb" id="208964-PA5412"/>
<keyword evidence="1" id="KW-0812">Transmembrane</keyword>
<feature type="transmembrane region" description="Helical" evidence="1">
    <location>
        <begin position="84"/>
        <end position="103"/>
    </location>
</feature>
<dbReference type="STRING" id="208964.PA5412"/>
<feature type="transmembrane region" description="Helical" evidence="1">
    <location>
        <begin position="45"/>
        <end position="72"/>
    </location>
</feature>
<dbReference type="HOGENOM" id="CLU_347097_0_0_6"/>
<evidence type="ECO:0000313" key="3">
    <source>
        <dbReference type="Proteomes" id="UP000002438"/>
    </source>
</evidence>
<organism evidence="2 3">
    <name type="scientific">Pseudomonas aeruginosa (strain ATCC 15692 / DSM 22644 / CIP 104116 / JCM 14847 / LMG 12228 / 1C / PRS 101 / PAO1)</name>
    <dbReference type="NCBI Taxonomy" id="208964"/>
    <lineage>
        <taxon>Bacteria</taxon>
        <taxon>Pseudomonadati</taxon>
        <taxon>Pseudomonadota</taxon>
        <taxon>Gammaproteobacteria</taxon>
        <taxon>Pseudomonadales</taxon>
        <taxon>Pseudomonadaceae</taxon>
        <taxon>Pseudomonas</taxon>
    </lineage>
</organism>
<sequence>MALVVGRSLDYPWLLPGKWDGSWIMDDRMSDKPLGRLLLEGLGEIAWIAVLVALGVLLPLPLVALGWALLLGAEWAMDRWRGKVPYRLQQALFFWVLGGGIALGQALPGFWLGLGGGLLAVIGGVLLQIRFERGLRLERQAPQALDVPLPAGGSAWGGEAPERTPEGEPIRLFDGGEIAMGGPLVCHYLMPDGCFIPDCNPSARFSSDGRHFVSPIPSRGAWGLAIFDRQERLLYRCAVDNFWELDSVTEREVIGRHSPLTSNAPQRLELQALKAGSEAEAFVAIGDLWLPESEWQRWSGDLRAQPLPSPLGGPALEIRPWLPDSLLALDDPFAPLRANRGELWINGEASGLYLSREAPPLAWNDDGRALALQAAGEPLGQDTYWLWREDGGLRALGAPWSALPAEPHAGGPELLGLEDGWLRFGLDLAQPCLTYERYGTLGSYSHSSLYLLHARDADDRPRWREADMPRLDLLLPLDGAAGRPGCLLQSAPLADGSRAVWEWLRDDQEAERGAYALRLGDWRLDGEWTLDHRVSDCGRYLAVVAFAEAPTLPQRLAILDSRERRLEWLAEPLADLHLQGFIDGQVHLLHLLGRNAYQPPGGPGEGDPGLLRRFDEGLPEPGAWHAFGRFHDDWRHYYEQARVAFDGTAWRLCPASRWLDAPPRPWSDGDFVLPSVGAKDAAWGFGFHYEGMHRDEDVRAGFSRDGYLLTASGIGLGNLAAPMIWSADGRYLALTRHVQRYEESELERDQWRLLLLDVQERTLRRYRDDLGEYPCFDSFDDDLCFRCAGTGRYVLALDSLLKAPAEPLQACAGRWLPAEELPRRRYWERLAFPSRPQ</sequence>
<dbReference type="Proteomes" id="UP000002438">
    <property type="component" value="Chromosome"/>
</dbReference>
<dbReference type="RefSeq" id="NP_254099.1">
    <property type="nucleotide sequence ID" value="NC_002516.2"/>
</dbReference>
<keyword evidence="1" id="KW-0472">Membrane</keyword>
<dbReference type="EMBL" id="AE004091">
    <property type="protein sequence ID" value="AAG08797.1"/>
    <property type="molecule type" value="Genomic_DNA"/>
</dbReference>
<dbReference type="PATRIC" id="fig|208964.12.peg.5672"/>
<keyword evidence="3" id="KW-1185">Reference proteome</keyword>
<dbReference type="BioCyc" id="PAER208964:G1FZ6-5539-MONOMER"/>
<protein>
    <submittedName>
        <fullName evidence="2">Uncharacterized protein</fullName>
    </submittedName>
</protein>
<name>Q9HTF2_PSEAE</name>
<accession>Q9HTF2</accession>
<dbReference type="AlphaFoldDB" id="Q9HTF2"/>
<proteinExistence type="predicted"/>
<dbReference type="KEGG" id="pae:PA5412"/>